<gene>
    <name evidence="1" type="ORF">AC579_8464</name>
</gene>
<organism evidence="1 2">
    <name type="scientific">Pseudocercospora musae</name>
    <dbReference type="NCBI Taxonomy" id="113226"/>
    <lineage>
        <taxon>Eukaryota</taxon>
        <taxon>Fungi</taxon>
        <taxon>Dikarya</taxon>
        <taxon>Ascomycota</taxon>
        <taxon>Pezizomycotina</taxon>
        <taxon>Dothideomycetes</taxon>
        <taxon>Dothideomycetidae</taxon>
        <taxon>Mycosphaerellales</taxon>
        <taxon>Mycosphaerellaceae</taxon>
        <taxon>Pseudocercospora</taxon>
    </lineage>
</organism>
<evidence type="ECO:0000313" key="2">
    <source>
        <dbReference type="Proteomes" id="UP000073492"/>
    </source>
</evidence>
<comment type="caution">
    <text evidence="1">The sequence shown here is derived from an EMBL/GenBank/DDBJ whole genome shotgun (WGS) entry which is preliminary data.</text>
</comment>
<name>A0A139I2H9_9PEZI</name>
<sequence>MSTYGYCHFERGLSMVHAFIARGGIFWSLEYRFRFTRDTSAKAAICSNVSVIVPQKAANKPHVEQHVCKEMCYYIIVPMTLLLLRQSLDFSCLLQQSSRLVFLHGNLLCKALVFVPIFDSLQVTVYHSGVEIFAILRLRSSCIHRQAFLSKCQSRANSFSSIDSKPEVLLHQLHAESALVSFASRRIGTKPWNGVPIITDGRLRSGGMPDIGQHSGIHSAPDTDVQSFGDGDRDQTGAIVVAKLADQAQTGAAACENVASHQTEDALKQWFVHIAFRTADHERQAALFCSDDSARYRRVVEAGLRMALGAGIANRERRGSIDGRAIYEDFLAQARRKNSFAVFEIHSFHMTAFGYHTENQVRPVCYLFATPASVHSFLVLVDQLADVLFNDIEHVEMGIAVHFTDEVLRHGISHQAEPDPADGLWKFLGHCHYFDRYRDACRSVQR</sequence>
<keyword evidence="2" id="KW-1185">Reference proteome</keyword>
<accession>A0A139I2H9</accession>
<dbReference type="Proteomes" id="UP000073492">
    <property type="component" value="Unassembled WGS sequence"/>
</dbReference>
<reference evidence="1 2" key="1">
    <citation type="submission" date="2015-07" db="EMBL/GenBank/DDBJ databases">
        <title>Comparative genomics of the Sigatoka disease complex on banana suggests a link between parallel evolutionary changes in Pseudocercospora fijiensis and Pseudocercospora eumusae and increased virulence on the banana host.</title>
        <authorList>
            <person name="Chang T.-C."/>
            <person name="Salvucci A."/>
            <person name="Crous P.W."/>
            <person name="Stergiopoulos I."/>
        </authorList>
    </citation>
    <scope>NUCLEOTIDE SEQUENCE [LARGE SCALE GENOMIC DNA]</scope>
    <source>
        <strain evidence="1 2">CBS 116634</strain>
    </source>
</reference>
<protein>
    <submittedName>
        <fullName evidence="1">Uncharacterized protein</fullName>
    </submittedName>
</protein>
<evidence type="ECO:0000313" key="1">
    <source>
        <dbReference type="EMBL" id="KXT08899.1"/>
    </source>
</evidence>
<proteinExistence type="predicted"/>
<dbReference type="EMBL" id="LFZO01000392">
    <property type="protein sequence ID" value="KXT08899.1"/>
    <property type="molecule type" value="Genomic_DNA"/>
</dbReference>
<dbReference type="AlphaFoldDB" id="A0A139I2H9"/>